<keyword evidence="2" id="KW-0808">Transferase</keyword>
<keyword evidence="2" id="KW-0418">Kinase</keyword>
<dbReference type="Gene3D" id="1.10.510.10">
    <property type="entry name" value="Transferase(Phosphotransferase) domain 1"/>
    <property type="match status" value="1"/>
</dbReference>
<dbReference type="SUPFAM" id="SSF56112">
    <property type="entry name" value="Protein kinase-like (PK-like)"/>
    <property type="match status" value="1"/>
</dbReference>
<accession>A0A9W7W2S0</accession>
<dbReference type="GO" id="GO:0004674">
    <property type="term" value="F:protein serine/threonine kinase activity"/>
    <property type="evidence" value="ECO:0007669"/>
    <property type="project" value="UniProtKB-KW"/>
</dbReference>
<dbReference type="Proteomes" id="UP001138500">
    <property type="component" value="Unassembled WGS sequence"/>
</dbReference>
<name>A0A9W7W2S0_9PEZI</name>
<sequence length="568" mass="63250">MEAAAELVVTGLAGRARKAAWEVQVEADISISTSHTSEIQKAANADPPLFASNGRLNFTKAMCPPERPSPDAYDNNTQVHAHFSKTPGLTPIPRGHFYNNKDSKRSVAFNIKCEVRKIYSKFGLERCHNHGLFFAGSPYWTQAPDRDKTMLLVIELTARDVKRWREIDDAARRILRLYDLGGVHGVCLRYYQVRDSDDSDPDNAVSTNTMQFNSPTPSLYNTGFFKNELTRLTLGAGKNGVVELSIPWAALYSIVHECRRDRSDSGLGTQAAIAGRLAADVQATKIAEVASQVESQDGVDIVKGARFEDEGESDKIAELVSGMDAEVKLLTLLGVRHEHPNVVRIVGSGKGWYSMLPVGSRTLKELLKANHDTDESPPKALAYHIAAELGKALLYLHFGYVSGDGCLPDWRHVTHNDVHDGNIMFYQSSAAGQKKVGNYPTLLLVDLGHAEVFDFSQPYPPSNLKALKRVFRKHRYEDLEKAMSAIRKFADQYEDREFQQAIEKAKKVEEGESTAARCKALRHFAETMEEGRDRIYQDLSPEWVEFFAAPGLTGQEMDDVLDAIDIFG</sequence>
<protein>
    <submittedName>
        <fullName evidence="2">Serine/threonine protein kinase</fullName>
    </submittedName>
</protein>
<dbReference type="GO" id="GO:0005524">
    <property type="term" value="F:ATP binding"/>
    <property type="evidence" value="ECO:0007669"/>
    <property type="project" value="InterPro"/>
</dbReference>
<keyword evidence="3" id="KW-1185">Reference proteome</keyword>
<dbReference type="AlphaFoldDB" id="A0A9W7W2S0"/>
<evidence type="ECO:0000313" key="2">
    <source>
        <dbReference type="EMBL" id="KAH9828142.1"/>
    </source>
</evidence>
<reference evidence="2 3" key="1">
    <citation type="journal article" date="2018" name="IMA Fungus">
        <title>IMA Genome-F 10: Nine draft genome sequences of Claviceps purpurea s.lat., including C. arundinis, C. humidiphila, and C. cf. spartinae, pseudomolecules for the pitch canker pathogen Fusarium circinatum, draft genome of Davidsoniella eucalypti, Grosmannia galeiformis, Quambalaria eucalypti, and Teratosphaeria destructans.</title>
        <authorList>
            <person name="Wingfield B.D."/>
            <person name="Liu M."/>
            <person name="Nguyen H.D."/>
            <person name="Lane F.A."/>
            <person name="Morgan S.W."/>
            <person name="De Vos L."/>
            <person name="Wilken P.M."/>
            <person name="Duong T.A."/>
            <person name="Aylward J."/>
            <person name="Coetzee M.P."/>
            <person name="Dadej K."/>
            <person name="De Beer Z.W."/>
            <person name="Findlay W."/>
            <person name="Havenga M."/>
            <person name="Kolarik M."/>
            <person name="Menzies J.G."/>
            <person name="Naidoo K."/>
            <person name="Pochopski O."/>
            <person name="Shoukouhi P."/>
            <person name="Santana Q.C."/>
            <person name="Seifert K.A."/>
            <person name="Soal N."/>
            <person name="Steenkamp E.T."/>
            <person name="Tatham C.T."/>
            <person name="van der Nest M.A."/>
            <person name="Wingfield M.J."/>
        </authorList>
    </citation>
    <scope>NUCLEOTIDE SEQUENCE [LARGE SCALE GENOMIC DNA]</scope>
    <source>
        <strain evidence="2">CMW44962</strain>
    </source>
</reference>
<comment type="caution">
    <text evidence="2">The sequence shown here is derived from an EMBL/GenBank/DDBJ whole genome shotgun (WGS) entry which is preliminary data.</text>
</comment>
<organism evidence="2 3">
    <name type="scientific">Teratosphaeria destructans</name>
    <dbReference type="NCBI Taxonomy" id="418781"/>
    <lineage>
        <taxon>Eukaryota</taxon>
        <taxon>Fungi</taxon>
        <taxon>Dikarya</taxon>
        <taxon>Ascomycota</taxon>
        <taxon>Pezizomycotina</taxon>
        <taxon>Dothideomycetes</taxon>
        <taxon>Dothideomycetidae</taxon>
        <taxon>Mycosphaerellales</taxon>
        <taxon>Teratosphaeriaceae</taxon>
        <taxon>Teratosphaeria</taxon>
    </lineage>
</organism>
<dbReference type="PROSITE" id="PS50011">
    <property type="entry name" value="PROTEIN_KINASE_DOM"/>
    <property type="match status" value="1"/>
</dbReference>
<dbReference type="InterPro" id="IPR011009">
    <property type="entry name" value="Kinase-like_dom_sf"/>
</dbReference>
<evidence type="ECO:0000259" key="1">
    <source>
        <dbReference type="PROSITE" id="PS50011"/>
    </source>
</evidence>
<proteinExistence type="predicted"/>
<dbReference type="OrthoDB" id="3887326at2759"/>
<dbReference type="EMBL" id="RIBY02001778">
    <property type="protein sequence ID" value="KAH9828142.1"/>
    <property type="molecule type" value="Genomic_DNA"/>
</dbReference>
<evidence type="ECO:0000313" key="3">
    <source>
        <dbReference type="Proteomes" id="UP001138500"/>
    </source>
</evidence>
<gene>
    <name evidence="2" type="ORF">Tdes44962_MAKER02504</name>
</gene>
<dbReference type="InterPro" id="IPR000719">
    <property type="entry name" value="Prot_kinase_dom"/>
</dbReference>
<feature type="domain" description="Protein kinase" evidence="1">
    <location>
        <begin position="228"/>
        <end position="568"/>
    </location>
</feature>
<reference evidence="2 3" key="2">
    <citation type="journal article" date="2021" name="Curr. Genet.">
        <title>Genetic response to nitrogen starvation in the aggressive Eucalyptus foliar pathogen Teratosphaeria destructans.</title>
        <authorList>
            <person name="Havenga M."/>
            <person name="Wingfield B.D."/>
            <person name="Wingfield M.J."/>
            <person name="Dreyer L.L."/>
            <person name="Roets F."/>
            <person name="Aylward J."/>
        </authorList>
    </citation>
    <scope>NUCLEOTIDE SEQUENCE [LARGE SCALE GENOMIC DNA]</scope>
    <source>
        <strain evidence="2">CMW44962</strain>
    </source>
</reference>
<keyword evidence="2" id="KW-0723">Serine/threonine-protein kinase</keyword>